<dbReference type="EMBL" id="SFCC01000006">
    <property type="protein sequence ID" value="RZQ63479.1"/>
    <property type="molecule type" value="Genomic_DNA"/>
</dbReference>
<keyword evidence="3" id="KW-1185">Reference proteome</keyword>
<feature type="chain" id="PRO_5020563598" description="Lipoprotein" evidence="1">
    <location>
        <begin position="25"/>
        <end position="360"/>
    </location>
</feature>
<evidence type="ECO:0000256" key="1">
    <source>
        <dbReference type="SAM" id="SignalP"/>
    </source>
</evidence>
<evidence type="ECO:0000313" key="2">
    <source>
        <dbReference type="EMBL" id="RZQ63479.1"/>
    </source>
</evidence>
<dbReference type="AlphaFoldDB" id="A0A4Q7J8E7"/>
<reference evidence="2 3" key="1">
    <citation type="submission" date="2019-02" db="EMBL/GenBank/DDBJ databases">
        <title>Draft genome sequence of Amycolatopsis sp. 8-3EHSu isolated from roots of Suaeda maritima.</title>
        <authorList>
            <person name="Duangmal K."/>
            <person name="Chantavorakit T."/>
        </authorList>
    </citation>
    <scope>NUCLEOTIDE SEQUENCE [LARGE SCALE GENOMIC DNA]</scope>
    <source>
        <strain evidence="2 3">8-3EHSu</strain>
    </source>
</reference>
<name>A0A4Q7J8E7_9PSEU</name>
<dbReference type="RefSeq" id="WP_130475732.1">
    <property type="nucleotide sequence ID" value="NZ_SFCC01000006.1"/>
</dbReference>
<gene>
    <name evidence="2" type="ORF">EWH70_13675</name>
</gene>
<dbReference type="PROSITE" id="PS51257">
    <property type="entry name" value="PROKAR_LIPOPROTEIN"/>
    <property type="match status" value="1"/>
</dbReference>
<protein>
    <recommendedName>
        <fullName evidence="4">Lipoprotein</fullName>
    </recommendedName>
</protein>
<evidence type="ECO:0008006" key="4">
    <source>
        <dbReference type="Google" id="ProtNLM"/>
    </source>
</evidence>
<dbReference type="Proteomes" id="UP000292003">
    <property type="component" value="Unassembled WGS sequence"/>
</dbReference>
<feature type="signal peptide" evidence="1">
    <location>
        <begin position="1"/>
        <end position="24"/>
    </location>
</feature>
<dbReference type="OrthoDB" id="3598838at2"/>
<keyword evidence="1" id="KW-0732">Signal</keyword>
<evidence type="ECO:0000313" key="3">
    <source>
        <dbReference type="Proteomes" id="UP000292003"/>
    </source>
</evidence>
<accession>A0A4Q7J8E7</accession>
<proteinExistence type="predicted"/>
<sequence length="360" mass="36529">MRRSAAVVLGVTAAALLGACSAPVAGTPVAVPADQQRADRRAERAAAVDEALTALAGAGAVAYRISTGAGETVLNVTRNGTVHGTLPVGGHPVTLAEVDGDSYLSAPAPYWRTLNVGEAKAGEYAARWMRVDPSVLPVRPSATFAPAALVRALRDRLAAADQFAEPVRTRLPDGTEAFDVTVAGGRFTVTTAKPHRLVSLDAGLVGAGLGAAKLWPAVLAGEGVRQFQAALEGELGNLGQAFDFGADLAVTVEANAVTCTGAGVCTSDVRVRNTVDGASAVRIVVSALVTADGLGQRNCSQESSAAPNSTVTVACTVTFGAPSSPGQYRVVSSSTATGEAVVGLDVEALRGKIQSEFRAL</sequence>
<organism evidence="2 3">
    <name type="scientific">Amycolatopsis suaedae</name>
    <dbReference type="NCBI Taxonomy" id="2510978"/>
    <lineage>
        <taxon>Bacteria</taxon>
        <taxon>Bacillati</taxon>
        <taxon>Actinomycetota</taxon>
        <taxon>Actinomycetes</taxon>
        <taxon>Pseudonocardiales</taxon>
        <taxon>Pseudonocardiaceae</taxon>
        <taxon>Amycolatopsis</taxon>
    </lineage>
</organism>
<comment type="caution">
    <text evidence="2">The sequence shown here is derived from an EMBL/GenBank/DDBJ whole genome shotgun (WGS) entry which is preliminary data.</text>
</comment>